<dbReference type="InterPro" id="IPR036034">
    <property type="entry name" value="PDZ_sf"/>
</dbReference>
<dbReference type="InterPro" id="IPR014775">
    <property type="entry name" value="L27_C"/>
</dbReference>
<dbReference type="Gene3D" id="2.30.42.10">
    <property type="match status" value="1"/>
</dbReference>
<feature type="domain" description="SH3" evidence="4">
    <location>
        <begin position="249"/>
        <end position="318"/>
    </location>
</feature>
<dbReference type="AlphaFoldDB" id="A0AA36ALH1"/>
<gene>
    <name evidence="8" type="ORF">OCTVUL_1B017174</name>
</gene>
<dbReference type="SMART" id="SM00228">
    <property type="entry name" value="PDZ"/>
    <property type="match status" value="1"/>
</dbReference>
<evidence type="ECO:0000259" key="5">
    <source>
        <dbReference type="PROSITE" id="PS50052"/>
    </source>
</evidence>
<dbReference type="SMART" id="SM00072">
    <property type="entry name" value="GuKc"/>
    <property type="match status" value="1"/>
</dbReference>
<protein>
    <submittedName>
        <fullName evidence="8">MAGUK p55 subfamily member 6-like</fullName>
    </submittedName>
</protein>
<comment type="similarity">
    <text evidence="1">Belongs to the MAGUK family.</text>
</comment>
<evidence type="ECO:0000256" key="1">
    <source>
        <dbReference type="ARBA" id="ARBA00007014"/>
    </source>
</evidence>
<dbReference type="Gene3D" id="2.30.30.40">
    <property type="entry name" value="SH3 Domains"/>
    <property type="match status" value="1"/>
</dbReference>
<dbReference type="PANTHER" id="PTHR23122">
    <property type="entry name" value="MEMBRANE-ASSOCIATED GUANYLATE KINASE MAGUK"/>
    <property type="match status" value="1"/>
</dbReference>
<dbReference type="Pfam" id="PF00595">
    <property type="entry name" value="PDZ"/>
    <property type="match status" value="1"/>
</dbReference>
<feature type="domain" description="Guanylate kinase-like" evidence="5">
    <location>
        <begin position="370"/>
        <end position="560"/>
    </location>
</feature>
<sequence length="575" mass="65833">MKAHNIIFRVPHPGVNEEISLLTMPAASVETGFSAFKQVVNNLDDLEESAGADERDIDFLKNFLLDEKIQNLVLAHDKLEETPIEAENNKSLNLQVEALKILSEHSSTNENAAELWDILKDNHVQSLLLAHDEISKKNFDEVNTFQLDSPPPPVFSLVEGSIRLVRIRKNKNEPLGIIVKLDENNELVVSRIMNGSLIAKQGLLHEGDIIKEFNGTEVHTPAQLMDNIKNAEEGIFLTIIPNMQRQSFHESLFIKTHFNYDPMRDRLIPCKEAGLPFKDGDILEILSQNDANWWQARKVDSKGSAGIIPSRSLEEKRKAFVCPEYDNSKSFFCGLRRKKKVKYSTKNNKDFDACDLMIYEEVIKMPQFQRKTLVLVGATGVGRRSLKERLIKNDPRLFAAAMPHTSRAPRDGEKHGQGYFFMEREVMEEEIRNEKFLEHGEYNGNLYGTKIETILDVINSSKMCVLDVNPTSLKILKTAEFLPFIVFMAAPSADVLREMHELGKQARGYRGRMELKTEEDFLGMVDESMQIEQVYKSYFDLIIINDDFNQSYQSLREAIDELSNETQWVPSNWIY</sequence>
<dbReference type="InterPro" id="IPR008144">
    <property type="entry name" value="Guanylate_kin-like_dom"/>
</dbReference>
<feature type="domain" description="PDZ" evidence="6">
    <location>
        <begin position="164"/>
        <end position="243"/>
    </location>
</feature>
<dbReference type="InterPro" id="IPR020590">
    <property type="entry name" value="Guanylate_kinase_CS"/>
</dbReference>
<dbReference type="Gene3D" id="1.10.287.650">
    <property type="entry name" value="L27 domain"/>
    <property type="match status" value="1"/>
</dbReference>
<organism evidence="8 9">
    <name type="scientific">Octopus vulgaris</name>
    <name type="common">Common octopus</name>
    <dbReference type="NCBI Taxonomy" id="6645"/>
    <lineage>
        <taxon>Eukaryota</taxon>
        <taxon>Metazoa</taxon>
        <taxon>Spiralia</taxon>
        <taxon>Lophotrochozoa</taxon>
        <taxon>Mollusca</taxon>
        <taxon>Cephalopoda</taxon>
        <taxon>Coleoidea</taxon>
        <taxon>Octopodiformes</taxon>
        <taxon>Octopoda</taxon>
        <taxon>Incirrata</taxon>
        <taxon>Octopodidae</taxon>
        <taxon>Octopus</taxon>
    </lineage>
</organism>
<dbReference type="Proteomes" id="UP001162480">
    <property type="component" value="Chromosome 2"/>
</dbReference>
<evidence type="ECO:0000256" key="2">
    <source>
        <dbReference type="ARBA" id="ARBA00022443"/>
    </source>
</evidence>
<dbReference type="CDD" id="cd10832">
    <property type="entry name" value="PDZ_MPP6-MPP2-like"/>
    <property type="match status" value="1"/>
</dbReference>
<dbReference type="PROSITE" id="PS50052">
    <property type="entry name" value="GUANYLATE_KINASE_2"/>
    <property type="match status" value="1"/>
</dbReference>
<proteinExistence type="inferred from homology"/>
<dbReference type="PROSITE" id="PS50002">
    <property type="entry name" value="SH3"/>
    <property type="match status" value="1"/>
</dbReference>
<dbReference type="InterPro" id="IPR036892">
    <property type="entry name" value="L27_dom_sf"/>
</dbReference>
<reference evidence="8" key="1">
    <citation type="submission" date="2023-08" db="EMBL/GenBank/DDBJ databases">
        <authorList>
            <person name="Alioto T."/>
            <person name="Alioto T."/>
            <person name="Gomez Garrido J."/>
        </authorList>
    </citation>
    <scope>NUCLEOTIDE SEQUENCE</scope>
</reference>
<keyword evidence="9" id="KW-1185">Reference proteome</keyword>
<dbReference type="PROSITE" id="PS51022">
    <property type="entry name" value="L27"/>
    <property type="match status" value="1"/>
</dbReference>
<name>A0AA36ALH1_OCTVU</name>
<dbReference type="PROSITE" id="PS00856">
    <property type="entry name" value="GUANYLATE_KINASE_1"/>
    <property type="match status" value="1"/>
</dbReference>
<dbReference type="SUPFAM" id="SSF50156">
    <property type="entry name" value="PDZ domain-like"/>
    <property type="match status" value="1"/>
</dbReference>
<evidence type="ECO:0000256" key="3">
    <source>
        <dbReference type="PROSITE-ProRule" id="PRU00192"/>
    </source>
</evidence>
<dbReference type="InterPro" id="IPR050716">
    <property type="entry name" value="MAGUK"/>
</dbReference>
<dbReference type="InterPro" id="IPR027417">
    <property type="entry name" value="P-loop_NTPase"/>
</dbReference>
<dbReference type="SUPFAM" id="SSF52540">
    <property type="entry name" value="P-loop containing nucleoside triphosphate hydrolases"/>
    <property type="match status" value="1"/>
</dbReference>
<dbReference type="InterPro" id="IPR001452">
    <property type="entry name" value="SH3_domain"/>
</dbReference>
<dbReference type="InterPro" id="IPR001478">
    <property type="entry name" value="PDZ"/>
</dbReference>
<dbReference type="SUPFAM" id="SSF50044">
    <property type="entry name" value="SH3-domain"/>
    <property type="match status" value="1"/>
</dbReference>
<dbReference type="SMART" id="SM00569">
    <property type="entry name" value="L27"/>
    <property type="match status" value="2"/>
</dbReference>
<dbReference type="CDD" id="cd00071">
    <property type="entry name" value="GMPK"/>
    <property type="match status" value="1"/>
</dbReference>
<dbReference type="SUPFAM" id="SSF101288">
    <property type="entry name" value="L27 domain"/>
    <property type="match status" value="1"/>
</dbReference>
<feature type="domain" description="L27" evidence="7">
    <location>
        <begin position="86"/>
        <end position="142"/>
    </location>
</feature>
<evidence type="ECO:0000313" key="9">
    <source>
        <dbReference type="Proteomes" id="UP001162480"/>
    </source>
</evidence>
<evidence type="ECO:0000259" key="7">
    <source>
        <dbReference type="PROSITE" id="PS51022"/>
    </source>
</evidence>
<evidence type="ECO:0000259" key="6">
    <source>
        <dbReference type="PROSITE" id="PS50106"/>
    </source>
</evidence>
<dbReference type="InterPro" id="IPR004172">
    <property type="entry name" value="L27_dom"/>
</dbReference>
<dbReference type="InterPro" id="IPR008145">
    <property type="entry name" value="GK/Ca_channel_bsu"/>
</dbReference>
<dbReference type="Gene3D" id="3.40.50.300">
    <property type="entry name" value="P-loop containing nucleotide triphosphate hydrolases"/>
    <property type="match status" value="1"/>
</dbReference>
<keyword evidence="2 3" id="KW-0728">SH3 domain</keyword>
<dbReference type="InterPro" id="IPR036028">
    <property type="entry name" value="SH3-like_dom_sf"/>
</dbReference>
<accession>A0AA36ALH1</accession>
<evidence type="ECO:0000259" key="4">
    <source>
        <dbReference type="PROSITE" id="PS50002"/>
    </source>
</evidence>
<dbReference type="PROSITE" id="PS50106">
    <property type="entry name" value="PDZ"/>
    <property type="match status" value="1"/>
</dbReference>
<dbReference type="CDD" id="cd11862">
    <property type="entry name" value="SH3_MPP"/>
    <property type="match status" value="1"/>
</dbReference>
<evidence type="ECO:0000313" key="8">
    <source>
        <dbReference type="EMBL" id="CAI9717688.1"/>
    </source>
</evidence>
<dbReference type="EMBL" id="OX597815">
    <property type="protein sequence ID" value="CAI9717688.1"/>
    <property type="molecule type" value="Genomic_DNA"/>
</dbReference>
<dbReference type="Pfam" id="PF07653">
    <property type="entry name" value="SH3_2"/>
    <property type="match status" value="1"/>
</dbReference>
<dbReference type="SMART" id="SM00326">
    <property type="entry name" value="SH3"/>
    <property type="match status" value="1"/>
</dbReference>
<dbReference type="Pfam" id="PF00625">
    <property type="entry name" value="Guanylate_kin"/>
    <property type="match status" value="1"/>
</dbReference>
<dbReference type="Pfam" id="PF02828">
    <property type="entry name" value="L27"/>
    <property type="match status" value="1"/>
</dbReference>